<accession>A0A3S9B8P1</accession>
<evidence type="ECO:0008006" key="3">
    <source>
        <dbReference type="Google" id="ProtNLM"/>
    </source>
</evidence>
<dbReference type="InterPro" id="IPR014942">
    <property type="entry name" value="AbiEii"/>
</dbReference>
<protein>
    <recommendedName>
        <fullName evidence="3">Nucleotidyl transferase AbiEii/AbiGii toxin family protein</fullName>
    </recommendedName>
</protein>
<name>A0A3S9B8P1_9HYPH</name>
<evidence type="ECO:0000313" key="2">
    <source>
        <dbReference type="Proteomes" id="UP000268192"/>
    </source>
</evidence>
<dbReference type="Proteomes" id="UP000268192">
    <property type="component" value="Chromosome"/>
</dbReference>
<dbReference type="AlphaFoldDB" id="A0A3S9B8P1"/>
<organism evidence="1 2">
    <name type="scientific">Georhizobium profundi</name>
    <dbReference type="NCBI Taxonomy" id="2341112"/>
    <lineage>
        <taxon>Bacteria</taxon>
        <taxon>Pseudomonadati</taxon>
        <taxon>Pseudomonadota</taxon>
        <taxon>Alphaproteobacteria</taxon>
        <taxon>Hyphomicrobiales</taxon>
        <taxon>Rhizobiaceae</taxon>
        <taxon>Georhizobium</taxon>
    </lineage>
</organism>
<dbReference type="EMBL" id="CP032509">
    <property type="protein sequence ID" value="AZN73356.1"/>
    <property type="molecule type" value="Genomic_DNA"/>
</dbReference>
<reference evidence="1 2" key="1">
    <citation type="submission" date="2018-09" db="EMBL/GenBank/DDBJ databases">
        <title>Marinorhizobium profundi gen. nov., sp. nov., isolated from a deep-sea sediment sample from the New Britain Trench and proposal of Marinorhizobiaceae fam. nov. in the order Rhizobiales of the class Alphaproteobacteria.</title>
        <authorList>
            <person name="Cao J."/>
        </authorList>
    </citation>
    <scope>NUCLEOTIDE SEQUENCE [LARGE SCALE GENOMIC DNA]</scope>
    <source>
        <strain evidence="1 2">WS11</strain>
    </source>
</reference>
<evidence type="ECO:0000313" key="1">
    <source>
        <dbReference type="EMBL" id="AZN73356.1"/>
    </source>
</evidence>
<dbReference type="RefSeq" id="WP_126012191.1">
    <property type="nucleotide sequence ID" value="NZ_CP032509.1"/>
</dbReference>
<sequence length="464" mass="52974">MISTSEIKAKAVEFDIHHPNVERDYVFGWLLKSIYENEYLRTRLVFKGGNCLRKAYYPDTRFSTDLDFSVGDAVDAELTAIEINNACLSAQAACGVEFLIDRNTFEPGPMVDSTRHSYKGRVYFTDFFGAQDDLTISVKVDVTDFDRLHLPPTSRKLIHPYSDAEACSAEITCMALEEVIASKLKCLIQRRHSHDLFDLVYSTFIDRSIDLDRGLVLRTFLNKTIFSASPAAAKSILLGIPMTFFGGVWDKYIKCPKATRFDFNRATEGFKDAIEQLFSDIGTGGREEQLYYGPEHRNLIMDAGAGRKLMKIRYHGIERVIEPYSLSYKKAQGKPAREYFYAWDRTRGPSIKTFLNTDVEALSVLDETFEPQFEIELSKAGEEARKAHFGKPFSEGARRATRSTRTSTPRVKAFRGWSSFEQTYKVQCPYCQKIFTRKTQSLTLKEHKSPDGYRCGGRMGYRVF</sequence>
<dbReference type="OrthoDB" id="9780929at2"/>
<gene>
    <name evidence="1" type="ORF">D5400_20530</name>
</gene>
<dbReference type="Gene3D" id="3.10.450.620">
    <property type="entry name" value="JHP933, nucleotidyltransferase-like core domain"/>
    <property type="match status" value="1"/>
</dbReference>
<dbReference type="KEGG" id="abaw:D5400_20530"/>
<dbReference type="Pfam" id="PF08843">
    <property type="entry name" value="AbiEii"/>
    <property type="match status" value="1"/>
</dbReference>
<proteinExistence type="predicted"/>
<keyword evidence="2" id="KW-1185">Reference proteome</keyword>